<reference evidence="1 2" key="1">
    <citation type="submission" date="2019-06" db="EMBL/GenBank/DDBJ databases">
        <title>Sequencing the genomes of 1000 actinobacteria strains.</title>
        <authorList>
            <person name="Klenk H.-P."/>
        </authorList>
    </citation>
    <scope>NUCLEOTIDE SEQUENCE [LARGE SCALE GENOMIC DNA]</scope>
    <source>
        <strain evidence="1 2">DSM 44826</strain>
    </source>
</reference>
<accession>A0A561SET5</accession>
<evidence type="ECO:0000313" key="2">
    <source>
        <dbReference type="Proteomes" id="UP000317940"/>
    </source>
</evidence>
<dbReference type="RefSeq" id="WP_145911317.1">
    <property type="nucleotide sequence ID" value="NZ_BAAAMZ010000049.1"/>
</dbReference>
<keyword evidence="2" id="KW-1185">Reference proteome</keyword>
<comment type="caution">
    <text evidence="1">The sequence shown here is derived from an EMBL/GenBank/DDBJ whole genome shotgun (WGS) entry which is preliminary data.</text>
</comment>
<dbReference type="OrthoDB" id="9255525at2"/>
<dbReference type="Proteomes" id="UP000317940">
    <property type="component" value="Unassembled WGS sequence"/>
</dbReference>
<organism evidence="1 2">
    <name type="scientific">Kitasatospora viridis</name>
    <dbReference type="NCBI Taxonomy" id="281105"/>
    <lineage>
        <taxon>Bacteria</taxon>
        <taxon>Bacillati</taxon>
        <taxon>Actinomycetota</taxon>
        <taxon>Actinomycetes</taxon>
        <taxon>Kitasatosporales</taxon>
        <taxon>Streptomycetaceae</taxon>
        <taxon>Kitasatospora</taxon>
    </lineage>
</organism>
<gene>
    <name evidence="1" type="ORF">FHX73_16536</name>
</gene>
<sequence>MQQFFFAESKSFGTRVEQLFSFIHPASVALWNLRWQVQGFVAASPTATDLDLSGRFASGSGIKANNLKKICVETPWGEQLGQFAQIVGANMIALYEGWAEGLMAKFPKGDDLSRDIQFPGRGKHGSRRSGVGEALAGIHQAGISLEMKQAFFPAYSASKKYSISELDALMALYRYHKEIRNSFMHGGGVAGKRAEKAWRDVSTLTRADIGGKSGPIITPIVEGQPIAYTIEEAIQLSDVIIRLVHTIDAELSYSSRAEQYFLDSWKATPDILKLQQLPTDPDRRNKRIAQICRKIGFVAPADPAAAMALGRQAGMLS</sequence>
<protein>
    <submittedName>
        <fullName evidence="1">Uncharacterized protein</fullName>
    </submittedName>
</protein>
<dbReference type="AlphaFoldDB" id="A0A561SET5"/>
<evidence type="ECO:0000313" key="1">
    <source>
        <dbReference type="EMBL" id="TWF73385.1"/>
    </source>
</evidence>
<name>A0A561SET5_9ACTN</name>
<proteinExistence type="predicted"/>
<dbReference type="EMBL" id="VIWT01000006">
    <property type="protein sequence ID" value="TWF73385.1"/>
    <property type="molecule type" value="Genomic_DNA"/>
</dbReference>